<feature type="transmembrane region" description="Helical" evidence="7">
    <location>
        <begin position="259"/>
        <end position="278"/>
    </location>
</feature>
<feature type="transmembrane region" description="Helical" evidence="7">
    <location>
        <begin position="184"/>
        <end position="206"/>
    </location>
</feature>
<evidence type="ECO:0000259" key="8">
    <source>
        <dbReference type="PROSITE" id="PS50928"/>
    </source>
</evidence>
<dbReference type="PANTHER" id="PTHR43744">
    <property type="entry name" value="ABC TRANSPORTER PERMEASE PROTEIN MG189-RELATED-RELATED"/>
    <property type="match status" value="1"/>
</dbReference>
<name>F3ZVY9_MAHA5</name>
<dbReference type="PANTHER" id="PTHR43744:SF9">
    <property type="entry name" value="POLYGALACTURONAN_RHAMNOGALACTURONAN TRANSPORT SYSTEM PERMEASE PROTEIN YTCP"/>
    <property type="match status" value="1"/>
</dbReference>
<keyword evidence="5 7" id="KW-1133">Transmembrane helix</keyword>
<keyword evidence="4 7" id="KW-0812">Transmembrane</keyword>
<evidence type="ECO:0000313" key="9">
    <source>
        <dbReference type="EMBL" id="AEE95363.1"/>
    </source>
</evidence>
<dbReference type="SUPFAM" id="SSF161098">
    <property type="entry name" value="MetI-like"/>
    <property type="match status" value="1"/>
</dbReference>
<dbReference type="InterPro" id="IPR000515">
    <property type="entry name" value="MetI-like"/>
</dbReference>
<evidence type="ECO:0000256" key="4">
    <source>
        <dbReference type="ARBA" id="ARBA00022692"/>
    </source>
</evidence>
<dbReference type="Pfam" id="PF00528">
    <property type="entry name" value="BPD_transp_1"/>
    <property type="match status" value="1"/>
</dbReference>
<keyword evidence="3" id="KW-1003">Cell membrane</keyword>
<reference evidence="10" key="1">
    <citation type="submission" date="2010-11" db="EMBL/GenBank/DDBJ databases">
        <title>The complete genome of Mahella australiensis DSM 15567.</title>
        <authorList>
            <consortium name="US DOE Joint Genome Institute (JGI-PGF)"/>
            <person name="Lucas S."/>
            <person name="Copeland A."/>
            <person name="Lapidus A."/>
            <person name="Bruce D."/>
            <person name="Goodwin L."/>
            <person name="Pitluck S."/>
            <person name="Kyrpides N."/>
            <person name="Mavromatis K."/>
            <person name="Pagani I."/>
            <person name="Ivanova N."/>
            <person name="Teshima H."/>
            <person name="Brettin T."/>
            <person name="Detter J.C."/>
            <person name="Han C."/>
            <person name="Tapia R."/>
            <person name="Land M."/>
            <person name="Hauser L."/>
            <person name="Markowitz V."/>
            <person name="Cheng J.-F."/>
            <person name="Hugenholtz P."/>
            <person name="Woyke T."/>
            <person name="Wu D."/>
            <person name="Spring S."/>
            <person name="Pukall R."/>
            <person name="Steenblock K."/>
            <person name="Schneider S."/>
            <person name="Klenk H.-P."/>
            <person name="Eisen J.A."/>
        </authorList>
    </citation>
    <scope>NUCLEOTIDE SEQUENCE [LARGE SCALE GENOMIC DNA]</scope>
    <source>
        <strain evidence="10">DSM 15567 / CIP 107919 / 50-1 BON</strain>
    </source>
</reference>
<organism evidence="9 10">
    <name type="scientific">Mahella australiensis (strain DSM 15567 / CIP 107919 / 50-1 BON)</name>
    <dbReference type="NCBI Taxonomy" id="697281"/>
    <lineage>
        <taxon>Bacteria</taxon>
        <taxon>Bacillati</taxon>
        <taxon>Bacillota</taxon>
        <taxon>Clostridia</taxon>
        <taxon>Thermoanaerobacterales</taxon>
        <taxon>Thermoanaerobacterales Family IV. Incertae Sedis</taxon>
        <taxon>Mahella</taxon>
    </lineage>
</organism>
<evidence type="ECO:0000256" key="7">
    <source>
        <dbReference type="RuleBase" id="RU363032"/>
    </source>
</evidence>
<dbReference type="OrthoDB" id="61400at2"/>
<keyword evidence="2 7" id="KW-0813">Transport</keyword>
<dbReference type="STRING" id="697281.Mahau_0140"/>
<dbReference type="RefSeq" id="WP_013779797.1">
    <property type="nucleotide sequence ID" value="NC_015520.1"/>
</dbReference>
<feature type="transmembrane region" description="Helical" evidence="7">
    <location>
        <begin position="80"/>
        <end position="100"/>
    </location>
</feature>
<sequence length="293" mass="33048">MHIKKSIGERIFDVFNTALMILLMVVTLYPFLHVFFASISDPTAVVQHRGLLLWPEGFTAGAYKLVFKNPMIPVGYKNTLIYVLAGTTINIFMTTLGAYGLSRRNVYFKNHIMFLITFTMFFSGGLIPTYLLVKDLGMTDTRWALLIPNAISAYNLIIMRTSFAGVPVSLEESAKLDGANDFTVLFRIILPLSMPVVAVMILFYGVNHWNSWFNAMIYLRDRQLFPLQLVLREILISNSTDTMIAGSAGLDREPIGETVKYATIIVATVPILFIYPFLQRYFVKGVMIGAIKE</sequence>
<keyword evidence="10" id="KW-1185">Reference proteome</keyword>
<evidence type="ECO:0000256" key="3">
    <source>
        <dbReference type="ARBA" id="ARBA00022475"/>
    </source>
</evidence>
<dbReference type="CDD" id="cd06261">
    <property type="entry name" value="TM_PBP2"/>
    <property type="match status" value="1"/>
</dbReference>
<feature type="transmembrane region" description="Helical" evidence="7">
    <location>
        <begin position="143"/>
        <end position="163"/>
    </location>
</feature>
<keyword evidence="6 7" id="KW-0472">Membrane</keyword>
<evidence type="ECO:0000256" key="6">
    <source>
        <dbReference type="ARBA" id="ARBA00023136"/>
    </source>
</evidence>
<protein>
    <submittedName>
        <fullName evidence="9">Binding-protein-dependent transport systems inner membrane component</fullName>
    </submittedName>
</protein>
<dbReference type="GO" id="GO:0055085">
    <property type="term" value="P:transmembrane transport"/>
    <property type="evidence" value="ECO:0007669"/>
    <property type="project" value="InterPro"/>
</dbReference>
<dbReference type="GO" id="GO:0005886">
    <property type="term" value="C:plasma membrane"/>
    <property type="evidence" value="ECO:0007669"/>
    <property type="project" value="UniProtKB-SubCell"/>
</dbReference>
<evidence type="ECO:0000256" key="5">
    <source>
        <dbReference type="ARBA" id="ARBA00022989"/>
    </source>
</evidence>
<dbReference type="Proteomes" id="UP000008457">
    <property type="component" value="Chromosome"/>
</dbReference>
<feature type="transmembrane region" description="Helical" evidence="7">
    <location>
        <begin position="12"/>
        <end position="32"/>
    </location>
</feature>
<dbReference type="eggNOG" id="COG0395">
    <property type="taxonomic scope" value="Bacteria"/>
</dbReference>
<dbReference type="Gene3D" id="1.10.3720.10">
    <property type="entry name" value="MetI-like"/>
    <property type="match status" value="1"/>
</dbReference>
<comment type="subcellular location">
    <subcellularLocation>
        <location evidence="1 7">Cell membrane</location>
        <topology evidence="1 7">Multi-pass membrane protein</topology>
    </subcellularLocation>
</comment>
<feature type="domain" description="ABC transmembrane type-1" evidence="8">
    <location>
        <begin position="76"/>
        <end position="276"/>
    </location>
</feature>
<accession>F3ZVY9</accession>
<evidence type="ECO:0000256" key="2">
    <source>
        <dbReference type="ARBA" id="ARBA00022448"/>
    </source>
</evidence>
<gene>
    <name evidence="9" type="ordered locus">Mahau_0140</name>
</gene>
<evidence type="ECO:0000256" key="1">
    <source>
        <dbReference type="ARBA" id="ARBA00004651"/>
    </source>
</evidence>
<dbReference type="EMBL" id="CP002360">
    <property type="protein sequence ID" value="AEE95363.1"/>
    <property type="molecule type" value="Genomic_DNA"/>
</dbReference>
<comment type="similarity">
    <text evidence="7">Belongs to the binding-protein-dependent transport system permease family.</text>
</comment>
<feature type="transmembrane region" description="Helical" evidence="7">
    <location>
        <begin position="112"/>
        <end position="131"/>
    </location>
</feature>
<proteinExistence type="inferred from homology"/>
<reference evidence="9 10" key="2">
    <citation type="journal article" date="2011" name="Stand. Genomic Sci.">
        <title>Complete genome sequence of Mahella australiensis type strain (50-1 BON).</title>
        <authorList>
            <person name="Sikorski J."/>
            <person name="Teshima H."/>
            <person name="Nolan M."/>
            <person name="Lucas S."/>
            <person name="Hammon N."/>
            <person name="Deshpande S."/>
            <person name="Cheng J.F."/>
            <person name="Pitluck S."/>
            <person name="Liolios K."/>
            <person name="Pagani I."/>
            <person name="Ivanova N."/>
            <person name="Huntemann M."/>
            <person name="Mavromatis K."/>
            <person name="Ovchinikova G."/>
            <person name="Pati A."/>
            <person name="Tapia R."/>
            <person name="Han C."/>
            <person name="Goodwin L."/>
            <person name="Chen A."/>
            <person name="Palaniappan K."/>
            <person name="Land M."/>
            <person name="Hauser L."/>
            <person name="Ngatchou-Djao O.D."/>
            <person name="Rohde M."/>
            <person name="Pukall R."/>
            <person name="Spring S."/>
            <person name="Abt B."/>
            <person name="Goker M."/>
            <person name="Detter J.C."/>
            <person name="Woyke T."/>
            <person name="Bristow J."/>
            <person name="Markowitz V."/>
            <person name="Hugenholtz P."/>
            <person name="Eisen J.A."/>
            <person name="Kyrpides N.C."/>
            <person name="Klenk H.P."/>
            <person name="Lapidus A."/>
        </authorList>
    </citation>
    <scope>NUCLEOTIDE SEQUENCE [LARGE SCALE GENOMIC DNA]</scope>
    <source>
        <strain evidence="10">DSM 15567 / CIP 107919 / 50-1 BON</strain>
    </source>
</reference>
<dbReference type="InterPro" id="IPR035906">
    <property type="entry name" value="MetI-like_sf"/>
</dbReference>
<dbReference type="PROSITE" id="PS50928">
    <property type="entry name" value="ABC_TM1"/>
    <property type="match status" value="1"/>
</dbReference>
<evidence type="ECO:0000313" key="10">
    <source>
        <dbReference type="Proteomes" id="UP000008457"/>
    </source>
</evidence>
<dbReference type="HOGENOM" id="CLU_016047_1_0_9"/>
<dbReference type="AlphaFoldDB" id="F3ZVY9"/>
<dbReference type="KEGG" id="mas:Mahau_0140"/>